<name>A0A841BNG8_9ACTN</name>
<dbReference type="Pfam" id="PF13424">
    <property type="entry name" value="TPR_12"/>
    <property type="match status" value="2"/>
</dbReference>
<organism evidence="3 4">
    <name type="scientific">Allocatelliglobosispora scoriae</name>
    <dbReference type="NCBI Taxonomy" id="643052"/>
    <lineage>
        <taxon>Bacteria</taxon>
        <taxon>Bacillati</taxon>
        <taxon>Actinomycetota</taxon>
        <taxon>Actinomycetes</taxon>
        <taxon>Micromonosporales</taxon>
        <taxon>Micromonosporaceae</taxon>
        <taxon>Allocatelliglobosispora</taxon>
    </lineage>
</organism>
<dbReference type="PANTHER" id="PTHR47691">
    <property type="entry name" value="REGULATOR-RELATED"/>
    <property type="match status" value="1"/>
</dbReference>
<reference evidence="3 4" key="1">
    <citation type="submission" date="2020-08" db="EMBL/GenBank/DDBJ databases">
        <title>Sequencing the genomes of 1000 actinobacteria strains.</title>
        <authorList>
            <person name="Klenk H.-P."/>
        </authorList>
    </citation>
    <scope>NUCLEOTIDE SEQUENCE [LARGE SCALE GENOMIC DNA]</scope>
    <source>
        <strain evidence="3 4">DSM 45362</strain>
    </source>
</reference>
<feature type="repeat" description="TPR" evidence="1">
    <location>
        <begin position="692"/>
        <end position="725"/>
    </location>
</feature>
<dbReference type="Gene3D" id="3.40.50.300">
    <property type="entry name" value="P-loop containing nucleotide triphosphate hydrolases"/>
    <property type="match status" value="1"/>
</dbReference>
<dbReference type="CDD" id="cd00093">
    <property type="entry name" value="HTH_XRE"/>
    <property type="match status" value="1"/>
</dbReference>
<feature type="domain" description="HTH cro/C1-type" evidence="2">
    <location>
        <begin position="25"/>
        <end position="87"/>
    </location>
</feature>
<dbReference type="Pfam" id="PF13374">
    <property type="entry name" value="TPR_10"/>
    <property type="match status" value="1"/>
</dbReference>
<comment type="caution">
    <text evidence="3">The sequence shown here is derived from an EMBL/GenBank/DDBJ whole genome shotgun (WGS) entry which is preliminary data.</text>
</comment>
<dbReference type="InterPro" id="IPR011990">
    <property type="entry name" value="TPR-like_helical_dom_sf"/>
</dbReference>
<dbReference type="PRINTS" id="PR00364">
    <property type="entry name" value="DISEASERSIST"/>
</dbReference>
<accession>A0A841BNG8</accession>
<dbReference type="InterPro" id="IPR027417">
    <property type="entry name" value="P-loop_NTPase"/>
</dbReference>
<dbReference type="SUPFAM" id="SSF52540">
    <property type="entry name" value="P-loop containing nucleoside triphosphate hydrolases"/>
    <property type="match status" value="1"/>
</dbReference>
<proteinExistence type="predicted"/>
<dbReference type="SMART" id="SM00530">
    <property type="entry name" value="HTH_XRE"/>
    <property type="match status" value="1"/>
</dbReference>
<dbReference type="InterPro" id="IPR001387">
    <property type="entry name" value="Cro/C1-type_HTH"/>
</dbReference>
<dbReference type="GO" id="GO:0003677">
    <property type="term" value="F:DNA binding"/>
    <property type="evidence" value="ECO:0007669"/>
    <property type="project" value="InterPro"/>
</dbReference>
<dbReference type="SUPFAM" id="SSF47413">
    <property type="entry name" value="lambda repressor-like DNA-binding domains"/>
    <property type="match status" value="1"/>
</dbReference>
<dbReference type="Gene3D" id="1.25.40.10">
    <property type="entry name" value="Tetratricopeptide repeat domain"/>
    <property type="match status" value="1"/>
</dbReference>
<dbReference type="PANTHER" id="PTHR47691:SF3">
    <property type="entry name" value="HTH-TYPE TRANSCRIPTIONAL REGULATOR RV0890C-RELATED"/>
    <property type="match status" value="1"/>
</dbReference>
<dbReference type="PROSITE" id="PS50005">
    <property type="entry name" value="TPR"/>
    <property type="match status" value="1"/>
</dbReference>
<dbReference type="SMART" id="SM00028">
    <property type="entry name" value="TPR"/>
    <property type="match status" value="5"/>
</dbReference>
<gene>
    <name evidence="3" type="ORF">F4553_002215</name>
</gene>
<keyword evidence="1" id="KW-0802">TPR repeat</keyword>
<dbReference type="Pfam" id="PF13560">
    <property type="entry name" value="HTH_31"/>
    <property type="match status" value="1"/>
</dbReference>
<dbReference type="SUPFAM" id="SSF48452">
    <property type="entry name" value="TPR-like"/>
    <property type="match status" value="2"/>
</dbReference>
<dbReference type="GO" id="GO:0043531">
    <property type="term" value="F:ADP binding"/>
    <property type="evidence" value="ECO:0007669"/>
    <property type="project" value="InterPro"/>
</dbReference>
<dbReference type="InterPro" id="IPR010982">
    <property type="entry name" value="Lambda_DNA-bd_dom_sf"/>
</dbReference>
<evidence type="ECO:0000259" key="2">
    <source>
        <dbReference type="SMART" id="SM00530"/>
    </source>
</evidence>
<evidence type="ECO:0000313" key="4">
    <source>
        <dbReference type="Proteomes" id="UP000587527"/>
    </source>
</evidence>
<dbReference type="EMBL" id="JACHMN010000002">
    <property type="protein sequence ID" value="MBB5868836.1"/>
    <property type="molecule type" value="Genomic_DNA"/>
</dbReference>
<evidence type="ECO:0000313" key="3">
    <source>
        <dbReference type="EMBL" id="MBB5868836.1"/>
    </source>
</evidence>
<keyword evidence="4" id="KW-1185">Reference proteome</keyword>
<sequence length="778" mass="83909">MIDERSSALILDVRGVETVLDLARLLRQLRRRQAHLRRGSELTYRELTALTGWSIGTIAGYLSGRTLPPVDRFDVLIRVLDASPVEQGILATLRDNVAERRRPPQSSAGPGWPIPRQLPADVFRFTGRAAHLAELDALLHSPGPSPTVVVSALSGTAGVGKTALAVHWAQRVSARFPDGQLYVNLRGFDPSGPPMSVTEAVRGFLDAFGVDAQRIPLSVEAQVGLYRSLIADRRVLVLLDNARDADQVRPLLPGSPGCLTLVTSRNQLASLVVTEGARPIILDLLSQREARQLLANRLGGPRVLAEPEAVDQLIERCACLPLALAIIAARASTRPSLSLAVLAQELLDTQGRLDPFAGDDAVVDVRAVFSHSYQDLSAAAATMFRLLGGYPGPDIAAPAAASLAAVPLPAARAMLAELVSANLLHEHVPGRYTCHDLLRAYAGEQSRAADTEADRRAATRRLLDHYLQTANAAALMIYAQRDPIMLVPPADGVTAELVSGQENARAWFAAEHATMLAVIDQAADQGFAAHTWQLAWAIGDVLDWRGQWIDLAAVQATALRAAQQAGDIAGAAQAHRILARAYIRLGRWGDAATLLAEAVLLFDRVGDPVGQANSHIALSRVHEEHGDHRSALEQSQQALGLFRAAGHQAGQARSLNAVGWYHALLAEYEAAVDCCEQALALHRAMGSRLGQAPAWDSLGYAHQHLGHHQEAIACYQSSIELYREVGDRFHEGDTLVHLGDNYQQSGAADLAQLSWRQALEIFTALNHPAAEDLRRKLG</sequence>
<evidence type="ECO:0000256" key="1">
    <source>
        <dbReference type="PROSITE-ProRule" id="PRU00339"/>
    </source>
</evidence>
<dbReference type="InterPro" id="IPR019734">
    <property type="entry name" value="TPR_rpt"/>
</dbReference>
<protein>
    <submittedName>
        <fullName evidence="3">Tetratricopeptide (TPR) repeat protein/transcriptional regulator with XRE-family HTH domain</fullName>
    </submittedName>
</protein>
<dbReference type="Proteomes" id="UP000587527">
    <property type="component" value="Unassembled WGS sequence"/>
</dbReference>
<dbReference type="AlphaFoldDB" id="A0A841BNG8"/>
<dbReference type="RefSeq" id="WP_184835061.1">
    <property type="nucleotide sequence ID" value="NZ_JACHMN010000002.1"/>
</dbReference>